<protein>
    <submittedName>
        <fullName evidence="7">DoxX family protein</fullName>
    </submittedName>
</protein>
<evidence type="ECO:0000256" key="6">
    <source>
        <dbReference type="SAM" id="Phobius"/>
    </source>
</evidence>
<name>A0A5B2VHN2_9HYPH</name>
<dbReference type="RefSeq" id="WP_149816246.1">
    <property type="nucleotide sequence ID" value="NZ_VUOA01000015.1"/>
</dbReference>
<comment type="subcellular location">
    <subcellularLocation>
        <location evidence="1">Membrane</location>
        <topology evidence="1">Multi-pass membrane protein</topology>
    </subcellularLocation>
</comment>
<keyword evidence="4 6" id="KW-0472">Membrane</keyword>
<sequence>MTERTTNGILLAGRLILAGCLLPTAIARVLNPSGFAVTLATEGLPFATEVAAGAVVIGAVGPLALAVGVLPRATALVMAGHTLLTTLLLHRFWEFGGVFRQAEHAAFLADLTIVGAMLFYMQAGPGDWSWSGLRRRLFSEGGGAERKRPAPRGGGRALKAA</sequence>
<keyword evidence="8" id="KW-1185">Reference proteome</keyword>
<organism evidence="7 8">
    <name type="scientific">Salinarimonas soli</name>
    <dbReference type="NCBI Taxonomy" id="1638099"/>
    <lineage>
        <taxon>Bacteria</taxon>
        <taxon>Pseudomonadati</taxon>
        <taxon>Pseudomonadota</taxon>
        <taxon>Alphaproteobacteria</taxon>
        <taxon>Hyphomicrobiales</taxon>
        <taxon>Salinarimonadaceae</taxon>
        <taxon>Salinarimonas</taxon>
    </lineage>
</organism>
<reference evidence="7 8" key="1">
    <citation type="submission" date="2019-09" db="EMBL/GenBank/DDBJ databases">
        <title>Salinarimonas rosea gen. nov., sp. nov., a new member of the a-2 subgroup of the Proteobacteria.</title>
        <authorList>
            <person name="Liu J."/>
        </authorList>
    </citation>
    <scope>NUCLEOTIDE SEQUENCE [LARGE SCALE GENOMIC DNA]</scope>
    <source>
        <strain evidence="7 8">BN140002</strain>
    </source>
</reference>
<keyword evidence="2 6" id="KW-0812">Transmembrane</keyword>
<accession>A0A5B2VHN2</accession>
<evidence type="ECO:0000256" key="4">
    <source>
        <dbReference type="ARBA" id="ARBA00023136"/>
    </source>
</evidence>
<proteinExistence type="predicted"/>
<feature type="region of interest" description="Disordered" evidence="5">
    <location>
        <begin position="142"/>
        <end position="161"/>
    </location>
</feature>
<evidence type="ECO:0000256" key="1">
    <source>
        <dbReference type="ARBA" id="ARBA00004141"/>
    </source>
</evidence>
<dbReference type="Pfam" id="PF07681">
    <property type="entry name" value="DoxX"/>
    <property type="match status" value="1"/>
</dbReference>
<keyword evidence="3 6" id="KW-1133">Transmembrane helix</keyword>
<comment type="caution">
    <text evidence="7">The sequence shown here is derived from an EMBL/GenBank/DDBJ whole genome shotgun (WGS) entry which is preliminary data.</text>
</comment>
<dbReference type="OrthoDB" id="8018551at2"/>
<reference evidence="7 8" key="2">
    <citation type="submission" date="2019-09" db="EMBL/GenBank/DDBJ databases">
        <authorList>
            <person name="Jin C."/>
        </authorList>
    </citation>
    <scope>NUCLEOTIDE SEQUENCE [LARGE SCALE GENOMIC DNA]</scope>
    <source>
        <strain evidence="7 8">BN140002</strain>
    </source>
</reference>
<evidence type="ECO:0000256" key="3">
    <source>
        <dbReference type="ARBA" id="ARBA00022989"/>
    </source>
</evidence>
<evidence type="ECO:0000256" key="5">
    <source>
        <dbReference type="SAM" id="MobiDB-lite"/>
    </source>
</evidence>
<dbReference type="InterPro" id="IPR032808">
    <property type="entry name" value="DoxX"/>
</dbReference>
<evidence type="ECO:0000313" key="7">
    <source>
        <dbReference type="EMBL" id="KAA2238118.1"/>
    </source>
</evidence>
<feature type="compositionally biased region" description="Gly residues" evidence="5">
    <location>
        <begin position="152"/>
        <end position="161"/>
    </location>
</feature>
<feature type="transmembrane region" description="Helical" evidence="6">
    <location>
        <begin position="51"/>
        <end position="70"/>
    </location>
</feature>
<gene>
    <name evidence="7" type="ORF">F0L46_06490</name>
</gene>
<dbReference type="GO" id="GO:0016020">
    <property type="term" value="C:membrane"/>
    <property type="evidence" value="ECO:0007669"/>
    <property type="project" value="UniProtKB-SubCell"/>
</dbReference>
<evidence type="ECO:0000256" key="2">
    <source>
        <dbReference type="ARBA" id="ARBA00022692"/>
    </source>
</evidence>
<dbReference type="Proteomes" id="UP000323142">
    <property type="component" value="Unassembled WGS sequence"/>
</dbReference>
<dbReference type="EMBL" id="VUOA01000015">
    <property type="protein sequence ID" value="KAA2238118.1"/>
    <property type="molecule type" value="Genomic_DNA"/>
</dbReference>
<dbReference type="AlphaFoldDB" id="A0A5B2VHN2"/>
<evidence type="ECO:0000313" key="8">
    <source>
        <dbReference type="Proteomes" id="UP000323142"/>
    </source>
</evidence>